<gene>
    <name evidence="3" type="ORF">UCRPA7_2763</name>
</gene>
<feature type="compositionally biased region" description="Pro residues" evidence="2">
    <location>
        <begin position="1168"/>
        <end position="1181"/>
    </location>
</feature>
<dbReference type="Proteomes" id="UP000014074">
    <property type="component" value="Unassembled WGS sequence"/>
</dbReference>
<feature type="compositionally biased region" description="Basic residues" evidence="2">
    <location>
        <begin position="328"/>
        <end position="339"/>
    </location>
</feature>
<organism evidence="3 4">
    <name type="scientific">Phaeoacremonium minimum (strain UCR-PA7)</name>
    <name type="common">Esca disease fungus</name>
    <name type="synonym">Togninia minima</name>
    <dbReference type="NCBI Taxonomy" id="1286976"/>
    <lineage>
        <taxon>Eukaryota</taxon>
        <taxon>Fungi</taxon>
        <taxon>Dikarya</taxon>
        <taxon>Ascomycota</taxon>
        <taxon>Pezizomycotina</taxon>
        <taxon>Sordariomycetes</taxon>
        <taxon>Sordariomycetidae</taxon>
        <taxon>Togniniales</taxon>
        <taxon>Togniniaceae</taxon>
        <taxon>Phaeoacremonium</taxon>
    </lineage>
</organism>
<feature type="compositionally biased region" description="Polar residues" evidence="2">
    <location>
        <begin position="511"/>
        <end position="527"/>
    </location>
</feature>
<comment type="similarity">
    <text evidence="1">Belongs to the asaB hydroxylase/desaturase family.</text>
</comment>
<dbReference type="PANTHER" id="PTHR34598:SF3">
    <property type="entry name" value="OXIDOREDUCTASE AN1597"/>
    <property type="match status" value="1"/>
</dbReference>
<dbReference type="HOGENOM" id="CLU_244654_0_0_1"/>
<evidence type="ECO:0000313" key="4">
    <source>
        <dbReference type="Proteomes" id="UP000014074"/>
    </source>
</evidence>
<dbReference type="InterPro" id="IPR044053">
    <property type="entry name" value="AsaB-like"/>
</dbReference>
<feature type="region of interest" description="Disordered" evidence="2">
    <location>
        <begin position="695"/>
        <end position="752"/>
    </location>
</feature>
<feature type="region of interest" description="Disordered" evidence="2">
    <location>
        <begin position="612"/>
        <end position="632"/>
    </location>
</feature>
<name>R8BQS7_PHAM7</name>
<dbReference type="OrthoDB" id="412788at2759"/>
<feature type="region of interest" description="Disordered" evidence="2">
    <location>
        <begin position="271"/>
        <end position="344"/>
    </location>
</feature>
<proteinExistence type="inferred from homology"/>
<evidence type="ECO:0000256" key="2">
    <source>
        <dbReference type="SAM" id="MobiDB-lite"/>
    </source>
</evidence>
<dbReference type="NCBIfam" id="NF041278">
    <property type="entry name" value="CmcJ_NvfI_EfuI"/>
    <property type="match status" value="1"/>
</dbReference>
<feature type="region of interest" description="Disordered" evidence="2">
    <location>
        <begin position="393"/>
        <end position="416"/>
    </location>
</feature>
<reference evidence="4" key="1">
    <citation type="journal article" date="2013" name="Genome Announc.">
        <title>Draft genome sequence of the ascomycete Phaeoacremonium aleophilum strain UCR-PA7, a causal agent of the esca disease complex in grapevines.</title>
        <authorList>
            <person name="Blanco-Ulate B."/>
            <person name="Rolshausen P."/>
            <person name="Cantu D."/>
        </authorList>
    </citation>
    <scope>NUCLEOTIDE SEQUENCE [LARGE SCALE GENOMIC DNA]</scope>
    <source>
        <strain evidence="4">UCR-PA7</strain>
    </source>
</reference>
<feature type="region of interest" description="Disordered" evidence="2">
    <location>
        <begin position="459"/>
        <end position="479"/>
    </location>
</feature>
<dbReference type="PANTHER" id="PTHR34598">
    <property type="entry name" value="BLL6449 PROTEIN"/>
    <property type="match status" value="1"/>
</dbReference>
<dbReference type="GeneID" id="19323045"/>
<feature type="region of interest" description="Disordered" evidence="2">
    <location>
        <begin position="1"/>
        <end position="20"/>
    </location>
</feature>
<dbReference type="RefSeq" id="XP_007913520.1">
    <property type="nucleotide sequence ID" value="XM_007915329.1"/>
</dbReference>
<feature type="compositionally biased region" description="Basic and acidic residues" evidence="2">
    <location>
        <begin position="886"/>
        <end position="905"/>
    </location>
</feature>
<keyword evidence="4" id="KW-1185">Reference proteome</keyword>
<sequence>MITAASFLPPSAPNPKPWHRVPVPAANPRLGERKIWKRFGLLCPPSNDTTALAELQSQGHGSRKRARTGGFVRAWGDASWDVAGMGHVPDGKWDLVEARVSVTAAKEAAKRPVIYRTKRGSFDGETLAWVPRKRHNTRWPIEQPKKTGPMLAELQPLVEFEVPTADMESKIVEPIAEPVDNKQMRRRSTRRLSRRLSLAPIEESLDEAPVAGSPVKATPYYSSPLKRSTLRHLSPTKVSMSPVKEFTISATPSKVMIGRPDFRIMSPMKSPMKGSSLESIAEGENTSTGSSIDEEQTLPATTGVLPPVLFDQPQPDVVTEPQYETRRRASLHNARRSGRRSSGVERLLNFETHKAPNRRHSFMPQDIAQNDVKGRRHTLDVFSVGADQITVQVTSPEEEKQSETGPEPAISEVTTTSSACAQDVAVDVDVRTNLDIFGNSPVMQTNSPKRATDSIAERMASSPIKAKSAASSSRDQDKETFDCEKLGNLGGIPDALGISHEAPSRLAASDQAATTSFVDSHPQQTLSPFEKPHESGTADIALESSTSAPLPTPDSLVDQQQDATAGMSEHTPEPILISDKVVSVSPQSSLTDDDKEIDLAVSRDEGSAAAFALTDGDSASEEDDTMSDINPDEDISTALRVDAYEPTVAMDLDMTGQTNDVQMEDTIDAAHDSFMVTLKYDADSEMAVSVCKGEQITLPGTPPQENTTSPTAREGTGLGHNEAVPETPQAESPGFKPINGRQRSVSKSPSPPIQEVLEQEEEDDIDIGMGEADDLIDEDVTMTVELEVEAPLEESTRLSLHEDSETEMLRKFVTRVKADKDAKAAAAARAKSRPKRRSGSTGSITSATGSPIPKMDSLTVLPSQRRPLGAKDLNQSPSPGKKRKPREAVDIDFSKENDRLAKPSLEDTSPPRPKRRRKRMEVETDSVFNPEMDPTQDLTEKGSVRRSTRTRQTRIPLKPTAPSANGALSLIPVRLPGSSGMMQDLDIGPVSGLNLASRHRNEEKDLATVTRVNTRKNKGSSVPPRAVLAMQMDDPTAWKMREVRAVHDAREARSTAAGGGEGDAQVIKVKKGVRWDETLARVQGEDGTEVAVSKTVTVAKIEEPEVELNPPKALEVELPEPSVVEDKEPVVDTSKEAEKLEKADKKPPVRRTRASKLQQPKAVTKPSSIPPRPTTPAPGAQPKPVAKTAATGGSIAKSDDNVNCDPGIGAAPVWGSLSMSTMTTVTETLTLQSHNPPVPAKTVLGKLRYVEAGHIPEASPHNFHLPDITEFRDERLLPLHDMRPIPTVAQLPGAVDHAQLYTHGFTAVNHPVSLHSSPYSVSSWKEPEVLREHYIPETAEMLKQITGCKTVITESLLLRSAVWTAQDALATHAGHGDAPKSAAEEAKAKELSKLETGFPQFIGFNPTQGGASPAPKIHLDYAPNGARTHIRNFHPDLATAAADIIRAEDALLASGKSLKESYRGSDGPRWALFSIWRPLKTVRRDPLALGDQRTFKADDYVPVNVKTPYLGRPGTETHDSESYVARYSEGHEWYWVEEQKPEEVLVVGLFDSDMEKDGGKASGGTLHSSVDLPGTENEEARESLELRCLCIW</sequence>
<dbReference type="KEGG" id="tmn:UCRPA7_2763"/>
<feature type="compositionally biased region" description="Low complexity" evidence="2">
    <location>
        <begin position="839"/>
        <end position="850"/>
    </location>
</feature>
<feature type="region of interest" description="Disordered" evidence="2">
    <location>
        <begin position="1556"/>
        <end position="1577"/>
    </location>
</feature>
<feature type="region of interest" description="Disordered" evidence="2">
    <location>
        <begin position="1110"/>
        <end position="1200"/>
    </location>
</feature>
<feature type="region of interest" description="Disordered" evidence="2">
    <location>
        <begin position="502"/>
        <end position="578"/>
    </location>
</feature>
<protein>
    <submittedName>
        <fullName evidence="3">Putative ga4 desaturase protein</fullName>
    </submittedName>
</protein>
<feature type="region of interest" description="Disordered" evidence="2">
    <location>
        <begin position="815"/>
        <end position="963"/>
    </location>
</feature>
<accession>R8BQS7</accession>
<dbReference type="EMBL" id="KB932967">
    <property type="protein sequence ID" value="EOO01733.1"/>
    <property type="molecule type" value="Genomic_DNA"/>
</dbReference>
<dbReference type="GO" id="GO:0016491">
    <property type="term" value="F:oxidoreductase activity"/>
    <property type="evidence" value="ECO:0007669"/>
    <property type="project" value="InterPro"/>
</dbReference>
<evidence type="ECO:0000256" key="1">
    <source>
        <dbReference type="ARBA" id="ARBA00023604"/>
    </source>
</evidence>
<dbReference type="eggNOG" id="ENOG502SEVN">
    <property type="taxonomic scope" value="Eukaryota"/>
</dbReference>
<feature type="compositionally biased region" description="Low complexity" evidence="2">
    <location>
        <begin position="460"/>
        <end position="473"/>
    </location>
</feature>
<feature type="compositionally biased region" description="Acidic residues" evidence="2">
    <location>
        <begin position="618"/>
        <end position="632"/>
    </location>
</feature>
<evidence type="ECO:0000313" key="3">
    <source>
        <dbReference type="EMBL" id="EOO01733.1"/>
    </source>
</evidence>
<feature type="compositionally biased region" description="Basic and acidic residues" evidence="2">
    <location>
        <begin position="1124"/>
        <end position="1147"/>
    </location>
</feature>